<feature type="domain" description="AIG1-type G" evidence="2">
    <location>
        <begin position="45"/>
        <end position="180"/>
    </location>
</feature>
<evidence type="ECO:0000313" key="4">
    <source>
        <dbReference type="Proteomes" id="UP001148312"/>
    </source>
</evidence>
<keyword evidence="1" id="KW-0547">Nucleotide-binding</keyword>
<organism evidence="3 4">
    <name type="scientific">Penicillium diatomitis</name>
    <dbReference type="NCBI Taxonomy" id="2819901"/>
    <lineage>
        <taxon>Eukaryota</taxon>
        <taxon>Fungi</taxon>
        <taxon>Dikarya</taxon>
        <taxon>Ascomycota</taxon>
        <taxon>Pezizomycotina</taxon>
        <taxon>Eurotiomycetes</taxon>
        <taxon>Eurotiomycetidae</taxon>
        <taxon>Eurotiales</taxon>
        <taxon>Aspergillaceae</taxon>
        <taxon>Penicillium</taxon>
    </lineage>
</organism>
<dbReference type="Gene3D" id="3.40.50.300">
    <property type="entry name" value="P-loop containing nucleotide triphosphate hydrolases"/>
    <property type="match status" value="1"/>
</dbReference>
<dbReference type="Pfam" id="PF04548">
    <property type="entry name" value="AIG1"/>
    <property type="match status" value="1"/>
</dbReference>
<dbReference type="EMBL" id="JAPWDQ010000007">
    <property type="protein sequence ID" value="KAJ5483808.1"/>
    <property type="molecule type" value="Genomic_DNA"/>
</dbReference>
<dbReference type="GeneID" id="81625859"/>
<dbReference type="SUPFAM" id="SSF52540">
    <property type="entry name" value="P-loop containing nucleoside triphosphate hydrolases"/>
    <property type="match status" value="1"/>
</dbReference>
<gene>
    <name evidence="3" type="ORF">N7539_006008</name>
</gene>
<dbReference type="InterPro" id="IPR006703">
    <property type="entry name" value="G_AIG1"/>
</dbReference>
<evidence type="ECO:0000256" key="1">
    <source>
        <dbReference type="ARBA" id="ARBA00022741"/>
    </source>
</evidence>
<sequence>MKMENNLIPNDLPLENSPTSREALMKRVTKRLLRYALKRTGTKLILILGHLRSGKSSLFESLTGATGHSKKGIDSVTKEYQIGAANINGKLYLFVDTPGLKDPSISNADILREIAKLLDTTKDSVTYAGVLYVHPATLQFSDEAKKSLLFLNAFCGPSYSPSITFVTTMWDRISPDEIEEQDELVNEMARAKWSSFLDRGANLYHHGRAYEGDTATLEVLSLRKKPEVRQKYAREAISRLYPLDKNHAAPLIIQELRVNTLLEDTTAGKLLGMIGLQIPTDDAQQNDTSQNPVQQSRPEGFDWFHAIVAAIKFPLDQITAFLAALWNLVAALKSAILALMPSSTITVSVPRFTGYSVEVLFTLPGGLRFIVGYGLRGPYLRPWSSQAANFASEIDSEDDNVDGPDMPVSITLDPEVTEQEETFGMDGPDVRPEYLAVSTAFERVLSVQEGYLPANQENHVQTDTEESDSWWWERCAMM</sequence>
<reference evidence="3" key="1">
    <citation type="submission" date="2022-12" db="EMBL/GenBank/DDBJ databases">
        <authorList>
            <person name="Petersen C."/>
        </authorList>
    </citation>
    <scope>NUCLEOTIDE SEQUENCE</scope>
    <source>
        <strain evidence="3">IBT 30728</strain>
    </source>
</reference>
<name>A0A9W9X4X7_9EURO</name>
<dbReference type="InterPro" id="IPR027417">
    <property type="entry name" value="P-loop_NTPase"/>
</dbReference>
<reference evidence="3" key="2">
    <citation type="journal article" date="2023" name="IMA Fungus">
        <title>Comparative genomic study of the Penicillium genus elucidates a diverse pangenome and 15 lateral gene transfer events.</title>
        <authorList>
            <person name="Petersen C."/>
            <person name="Sorensen T."/>
            <person name="Nielsen M.R."/>
            <person name="Sondergaard T.E."/>
            <person name="Sorensen J.L."/>
            <person name="Fitzpatrick D.A."/>
            <person name="Frisvad J.C."/>
            <person name="Nielsen K.L."/>
        </authorList>
    </citation>
    <scope>NUCLEOTIDE SEQUENCE</scope>
    <source>
        <strain evidence="3">IBT 30728</strain>
    </source>
</reference>
<dbReference type="CDD" id="cd00882">
    <property type="entry name" value="Ras_like_GTPase"/>
    <property type="match status" value="1"/>
</dbReference>
<dbReference type="GO" id="GO:0005525">
    <property type="term" value="F:GTP binding"/>
    <property type="evidence" value="ECO:0007669"/>
    <property type="project" value="InterPro"/>
</dbReference>
<keyword evidence="4" id="KW-1185">Reference proteome</keyword>
<evidence type="ECO:0000259" key="2">
    <source>
        <dbReference type="Pfam" id="PF04548"/>
    </source>
</evidence>
<comment type="caution">
    <text evidence="3">The sequence shown here is derived from an EMBL/GenBank/DDBJ whole genome shotgun (WGS) entry which is preliminary data.</text>
</comment>
<protein>
    <recommendedName>
        <fullName evidence="2">AIG1-type G domain-containing protein</fullName>
    </recommendedName>
</protein>
<dbReference type="RefSeq" id="XP_056789078.1">
    <property type="nucleotide sequence ID" value="XM_056935610.1"/>
</dbReference>
<dbReference type="Proteomes" id="UP001148312">
    <property type="component" value="Unassembled WGS sequence"/>
</dbReference>
<dbReference type="AlphaFoldDB" id="A0A9W9X4X7"/>
<accession>A0A9W9X4X7</accession>
<evidence type="ECO:0000313" key="3">
    <source>
        <dbReference type="EMBL" id="KAJ5483808.1"/>
    </source>
</evidence>
<proteinExistence type="predicted"/>